<dbReference type="Proteomes" id="UP000076577">
    <property type="component" value="Unassembled WGS sequence"/>
</dbReference>
<dbReference type="PANTHER" id="PTHR30600">
    <property type="entry name" value="CYTOCHROME C PEROXIDASE-RELATED"/>
    <property type="match status" value="1"/>
</dbReference>
<keyword evidence="5" id="KW-0574">Periplasm</keyword>
<dbReference type="PROSITE" id="PS51007">
    <property type="entry name" value="CYTC"/>
    <property type="match status" value="1"/>
</dbReference>
<dbReference type="Pfam" id="PF03150">
    <property type="entry name" value="CCP_MauG"/>
    <property type="match status" value="1"/>
</dbReference>
<evidence type="ECO:0000256" key="10">
    <source>
        <dbReference type="SAM" id="SignalP"/>
    </source>
</evidence>
<keyword evidence="6 12" id="KW-0560">Oxidoreductase</keyword>
<keyword evidence="7 9" id="KW-0408">Iron</keyword>
<dbReference type="InterPro" id="IPR004852">
    <property type="entry name" value="Di-haem_cyt_c_peroxidsae"/>
</dbReference>
<keyword evidence="3 9" id="KW-0479">Metal-binding</keyword>
<dbReference type="GO" id="GO:0020037">
    <property type="term" value="F:heme binding"/>
    <property type="evidence" value="ECO:0007669"/>
    <property type="project" value="InterPro"/>
</dbReference>
<dbReference type="EC" id="1.11.1.5" evidence="12"/>
<protein>
    <submittedName>
        <fullName evidence="12">Cytochrome c551 peroxidase</fullName>
        <ecNumber evidence="12">1.11.1.5</ecNumber>
    </submittedName>
</protein>
<keyword evidence="4 10" id="KW-0732">Signal</keyword>
<evidence type="ECO:0000256" key="7">
    <source>
        <dbReference type="ARBA" id="ARBA00023004"/>
    </source>
</evidence>
<evidence type="ECO:0000259" key="11">
    <source>
        <dbReference type="PROSITE" id="PS51007"/>
    </source>
</evidence>
<evidence type="ECO:0000256" key="2">
    <source>
        <dbReference type="ARBA" id="ARBA00022617"/>
    </source>
</evidence>
<dbReference type="STRING" id="989403.SAMN05421798_11149"/>
<evidence type="ECO:0000256" key="6">
    <source>
        <dbReference type="ARBA" id="ARBA00023002"/>
    </source>
</evidence>
<feature type="binding site" description="covalent" evidence="8">
    <location>
        <position position="71"/>
    </location>
    <ligand>
        <name>heme c</name>
        <dbReference type="ChEBI" id="CHEBI:61717"/>
        <label>1</label>
    </ligand>
</feature>
<reference evidence="12 13" key="1">
    <citation type="journal article" date="2016" name="Front. Microbiol.">
        <title>Comparative Genomic Analysis Reveals a Diverse Repertoire of Genes Involved in Prokaryote-Eukaryote Interactions within the Pseudovibrio Genus.</title>
        <authorList>
            <person name="Romano S."/>
            <person name="Fernandez-Guerra A."/>
            <person name="Reen F.J."/>
            <person name="Glockner F.O."/>
            <person name="Crowley S.P."/>
            <person name="O'Sullivan O."/>
            <person name="Cotter P.D."/>
            <person name="Adams C."/>
            <person name="Dobson A.D."/>
            <person name="O'Gara F."/>
        </authorList>
    </citation>
    <scope>NUCLEOTIDE SEQUENCE [LARGE SCALE GENOMIC DNA]</scope>
    <source>
        <strain evidence="12 13">Ad2</strain>
    </source>
</reference>
<feature type="binding site" description="covalent" evidence="8">
    <location>
        <position position="207"/>
    </location>
    <ligand>
        <name>heme c</name>
        <dbReference type="ChEBI" id="CHEBI:61717"/>
        <label>2</label>
    </ligand>
</feature>
<keyword evidence="12" id="KW-0575">Peroxidase</keyword>
<organism evidence="12 13">
    <name type="scientific">Pseudovibrio axinellae</name>
    <dbReference type="NCBI Taxonomy" id="989403"/>
    <lineage>
        <taxon>Bacteria</taxon>
        <taxon>Pseudomonadati</taxon>
        <taxon>Pseudomonadota</taxon>
        <taxon>Alphaproteobacteria</taxon>
        <taxon>Hyphomicrobiales</taxon>
        <taxon>Stappiaceae</taxon>
        <taxon>Pseudovibrio</taxon>
    </lineage>
</organism>
<evidence type="ECO:0000256" key="4">
    <source>
        <dbReference type="ARBA" id="ARBA00022729"/>
    </source>
</evidence>
<dbReference type="GO" id="GO:0046872">
    <property type="term" value="F:metal ion binding"/>
    <property type="evidence" value="ECO:0007669"/>
    <property type="project" value="UniProtKB-KW"/>
</dbReference>
<dbReference type="Gene3D" id="1.10.760.10">
    <property type="entry name" value="Cytochrome c-like domain"/>
    <property type="match status" value="2"/>
</dbReference>
<feature type="binding site" description="axial binding residue" evidence="9">
    <location>
        <position position="72"/>
    </location>
    <ligand>
        <name>heme c</name>
        <dbReference type="ChEBI" id="CHEBI:61717"/>
        <label>1</label>
    </ligand>
    <ligandPart>
        <name>Fe</name>
        <dbReference type="ChEBI" id="CHEBI:18248"/>
    </ligandPart>
</feature>
<dbReference type="PANTHER" id="PTHR30600:SF10">
    <property type="entry name" value="BLL6722 PROTEIN"/>
    <property type="match status" value="1"/>
</dbReference>
<comment type="caution">
    <text evidence="12">The sequence shown here is derived from an EMBL/GenBank/DDBJ whole genome shotgun (WGS) entry which is preliminary data.</text>
</comment>
<keyword evidence="13" id="KW-1185">Reference proteome</keyword>
<dbReference type="PIRSF" id="PIRSF000294">
    <property type="entry name" value="Cytochrome-c_peroxidase"/>
    <property type="match status" value="1"/>
</dbReference>
<evidence type="ECO:0000256" key="8">
    <source>
        <dbReference type="PIRSR" id="PIRSR000294-1"/>
    </source>
</evidence>
<feature type="binding site" description="covalent" evidence="8">
    <location>
        <position position="210"/>
    </location>
    <ligand>
        <name>heme c</name>
        <dbReference type="ChEBI" id="CHEBI:61717"/>
        <label>2</label>
    </ligand>
</feature>
<comment type="cofactor">
    <cofactor evidence="8">
        <name>heme</name>
        <dbReference type="ChEBI" id="CHEBI:30413"/>
    </cofactor>
    <text evidence="8">Binds 2 heme groups.</text>
</comment>
<dbReference type="InterPro" id="IPR026259">
    <property type="entry name" value="MauG/Cytc_peroxidase"/>
</dbReference>
<comment type="PTM">
    <text evidence="8">Binds 2 heme groups per subunit.</text>
</comment>
<feature type="chain" id="PRO_5007866772" evidence="10">
    <location>
        <begin position="33"/>
        <end position="370"/>
    </location>
</feature>
<gene>
    <name evidence="12" type="primary">ccpA_3</name>
    <name evidence="12" type="ORF">PsAD2_04487</name>
</gene>
<feature type="binding site" description="axial binding residue" evidence="9">
    <location>
        <position position="211"/>
    </location>
    <ligand>
        <name>heme c</name>
        <dbReference type="ChEBI" id="CHEBI:61717"/>
        <label>2</label>
    </ligand>
    <ligandPart>
        <name>Fe</name>
        <dbReference type="ChEBI" id="CHEBI:18248"/>
    </ligandPart>
</feature>
<dbReference type="GO" id="GO:0042597">
    <property type="term" value="C:periplasmic space"/>
    <property type="evidence" value="ECO:0007669"/>
    <property type="project" value="UniProtKB-SubCell"/>
</dbReference>
<evidence type="ECO:0000256" key="1">
    <source>
        <dbReference type="ARBA" id="ARBA00004418"/>
    </source>
</evidence>
<name>A0A165T0Q4_9HYPH</name>
<comment type="subcellular location">
    <subcellularLocation>
        <location evidence="1">Periplasm</location>
    </subcellularLocation>
</comment>
<dbReference type="PATRIC" id="fig|989403.3.peg.4917"/>
<dbReference type="GO" id="GO:0009055">
    <property type="term" value="F:electron transfer activity"/>
    <property type="evidence" value="ECO:0007669"/>
    <property type="project" value="InterPro"/>
</dbReference>
<evidence type="ECO:0000313" key="13">
    <source>
        <dbReference type="Proteomes" id="UP000076577"/>
    </source>
</evidence>
<evidence type="ECO:0000256" key="5">
    <source>
        <dbReference type="ARBA" id="ARBA00022764"/>
    </source>
</evidence>
<feature type="domain" description="Cytochrome c" evidence="11">
    <location>
        <begin position="192"/>
        <end position="341"/>
    </location>
</feature>
<feature type="binding site" description="covalent" evidence="8">
    <location>
        <position position="68"/>
    </location>
    <ligand>
        <name>heme c</name>
        <dbReference type="ChEBI" id="CHEBI:61717"/>
        <label>1</label>
    </ligand>
</feature>
<dbReference type="SUPFAM" id="SSF46626">
    <property type="entry name" value="Cytochrome c"/>
    <property type="match status" value="2"/>
</dbReference>
<keyword evidence="2 8" id="KW-0349">Heme</keyword>
<feature type="signal peptide" evidence="10">
    <location>
        <begin position="1"/>
        <end position="32"/>
    </location>
</feature>
<dbReference type="EMBL" id="LMCB01000159">
    <property type="protein sequence ID" value="KZL05132.1"/>
    <property type="molecule type" value="Genomic_DNA"/>
</dbReference>
<evidence type="ECO:0000256" key="9">
    <source>
        <dbReference type="PIRSR" id="PIRSR000294-2"/>
    </source>
</evidence>
<dbReference type="InterPro" id="IPR051395">
    <property type="entry name" value="Cytochrome_c_Peroxidase/MauG"/>
</dbReference>
<accession>A0A165T0Q4</accession>
<proteinExistence type="predicted"/>
<evidence type="ECO:0000313" key="12">
    <source>
        <dbReference type="EMBL" id="KZL05132.1"/>
    </source>
</evidence>
<dbReference type="AlphaFoldDB" id="A0A165T0Q4"/>
<dbReference type="InterPro" id="IPR009056">
    <property type="entry name" value="Cyt_c-like_dom"/>
</dbReference>
<evidence type="ECO:0000256" key="3">
    <source>
        <dbReference type="ARBA" id="ARBA00022723"/>
    </source>
</evidence>
<dbReference type="GO" id="GO:0004130">
    <property type="term" value="F:cytochrome-c peroxidase activity"/>
    <property type="evidence" value="ECO:0007669"/>
    <property type="project" value="UniProtKB-EC"/>
</dbReference>
<dbReference type="InterPro" id="IPR036909">
    <property type="entry name" value="Cyt_c-like_dom_sf"/>
</dbReference>
<sequence>MLGGVIPGKLGVTMRLLVGMSIALMTSTAAFATDLGPVAKIEQNPALVELGKRLFYDSRLSGDTNFSCSTCHDPAKGFTDGEKLSTAYTGSEGFRNTPTLANVGHRAAWMHDSRLGTNLNDVSRGMITETYIMNMDMRVMQERLKQDPVYVEMFKAAGKGEPSNGGARGALEAFLKSITSTGSAFDEGKLSLAEKRGYELFKGKAGCSSCHSGNRFTDDQPHNIGVPNNPDIWSDPMRHITYVTYAKFMGVNNYMNLREDQGAYILDHKEENKRSFMTPSLRELTYTAPYMHNGMLASLEEVVEFYNQGGGDDVNKDARLKPLRLKDNEKANLVAFLKSLSGNSFDTPEYVWTADDYSYELIEDWKNKHN</sequence>